<dbReference type="RefSeq" id="WP_153091083.1">
    <property type="nucleotide sequence ID" value="NZ_VZAH01000116.1"/>
</dbReference>
<dbReference type="GO" id="GO:0016758">
    <property type="term" value="F:hexosyltransferase activity"/>
    <property type="evidence" value="ECO:0007669"/>
    <property type="project" value="UniProtKB-ARBA"/>
</dbReference>
<accession>A0A6G1VR30</accession>
<comment type="caution">
    <text evidence="2">The sequence shown here is derived from an EMBL/GenBank/DDBJ whole genome shotgun (WGS) entry which is preliminary data.</text>
</comment>
<evidence type="ECO:0000259" key="1">
    <source>
        <dbReference type="Pfam" id="PF00535"/>
    </source>
</evidence>
<gene>
    <name evidence="2" type="ORF">F7D25_11930</name>
</gene>
<organism evidence="2 3">
    <name type="scientific">Segatella copri</name>
    <dbReference type="NCBI Taxonomy" id="165179"/>
    <lineage>
        <taxon>Bacteria</taxon>
        <taxon>Pseudomonadati</taxon>
        <taxon>Bacteroidota</taxon>
        <taxon>Bacteroidia</taxon>
        <taxon>Bacteroidales</taxon>
        <taxon>Prevotellaceae</taxon>
        <taxon>Segatella</taxon>
    </lineage>
</organism>
<sequence>MANMKVTVLMSTYNGHKYIKEQLDSLLRQTGVELRIIIRDDGSKDDTINILADYESTHSNMIIIRDANCGAEESFNKLCKYALNQEPTDYYAFCDQDDVWEDDKLKVAVSKLQKLNSSRPNLYFSNLKMVDENLSYMRDFYQNGEVFTDKNKTLVQIFTYGCTCVFNHKALEAYCKIEQNQVLHDNWIYALCSYLGNVVYDPVGHILYRQHGNNLSGHKETGISLIKLRLGRAFKGNLGHDFETMAKQLLFYRNEIDHQDLILINHVAFYRKKIYSKLFLLCSLNFRTGNLFKDLCIKYRVMMNAL</sequence>
<evidence type="ECO:0000313" key="3">
    <source>
        <dbReference type="Proteomes" id="UP000477980"/>
    </source>
</evidence>
<feature type="domain" description="Glycosyltransferase 2-like" evidence="1">
    <location>
        <begin position="7"/>
        <end position="173"/>
    </location>
</feature>
<proteinExistence type="predicted"/>
<dbReference type="Proteomes" id="UP000477980">
    <property type="component" value="Unassembled WGS sequence"/>
</dbReference>
<keyword evidence="2" id="KW-0808">Transferase</keyword>
<dbReference type="SUPFAM" id="SSF53448">
    <property type="entry name" value="Nucleotide-diphospho-sugar transferases"/>
    <property type="match status" value="1"/>
</dbReference>
<dbReference type="PANTHER" id="PTHR22916:SF3">
    <property type="entry name" value="UDP-GLCNAC:BETAGAL BETA-1,3-N-ACETYLGLUCOSAMINYLTRANSFERASE-LIKE PROTEIN 1"/>
    <property type="match status" value="1"/>
</dbReference>
<dbReference type="CDD" id="cd04196">
    <property type="entry name" value="GT_2_like_d"/>
    <property type="match status" value="1"/>
</dbReference>
<dbReference type="OrthoDB" id="9802649at2"/>
<dbReference type="AlphaFoldDB" id="A0A6G1VR30"/>
<dbReference type="EMBL" id="VZAH01000116">
    <property type="protein sequence ID" value="MQP15101.1"/>
    <property type="molecule type" value="Genomic_DNA"/>
</dbReference>
<protein>
    <submittedName>
        <fullName evidence="2">Glycosyltransferase family 2 protein</fullName>
    </submittedName>
</protein>
<dbReference type="Pfam" id="PF00535">
    <property type="entry name" value="Glycos_transf_2"/>
    <property type="match status" value="1"/>
</dbReference>
<reference evidence="2 3" key="1">
    <citation type="submission" date="2019-09" db="EMBL/GenBank/DDBJ databases">
        <title>Distinct polysaccharide growth profiles of human intestinal Prevotella copri isolates.</title>
        <authorList>
            <person name="Fehlner-Peach H."/>
            <person name="Magnabosco C."/>
            <person name="Raghavan V."/>
            <person name="Scher J.U."/>
            <person name="Tett A."/>
            <person name="Cox L.M."/>
            <person name="Gottsegen C."/>
            <person name="Watters A."/>
            <person name="Wiltshire- Gordon J.D."/>
            <person name="Segata N."/>
            <person name="Bonneau R."/>
            <person name="Littman D.R."/>
        </authorList>
    </citation>
    <scope>NUCLEOTIDE SEQUENCE [LARGE SCALE GENOMIC DNA]</scope>
    <source>
        <strain evidence="3">iAA917</strain>
    </source>
</reference>
<dbReference type="InterPro" id="IPR001173">
    <property type="entry name" value="Glyco_trans_2-like"/>
</dbReference>
<dbReference type="InterPro" id="IPR029044">
    <property type="entry name" value="Nucleotide-diphossugar_trans"/>
</dbReference>
<dbReference type="PANTHER" id="PTHR22916">
    <property type="entry name" value="GLYCOSYLTRANSFERASE"/>
    <property type="match status" value="1"/>
</dbReference>
<dbReference type="Gene3D" id="3.90.550.10">
    <property type="entry name" value="Spore Coat Polysaccharide Biosynthesis Protein SpsA, Chain A"/>
    <property type="match status" value="1"/>
</dbReference>
<evidence type="ECO:0000313" key="2">
    <source>
        <dbReference type="EMBL" id="MQP15101.1"/>
    </source>
</evidence>
<name>A0A6G1VR30_9BACT</name>